<evidence type="ECO:0000259" key="3">
    <source>
        <dbReference type="Pfam" id="PF01494"/>
    </source>
</evidence>
<reference evidence="5" key="1">
    <citation type="journal article" date="2019" name="Int. J. Syst. Evol. Microbiol.">
        <title>The Global Catalogue of Microorganisms (GCM) 10K type strain sequencing project: providing services to taxonomists for standard genome sequencing and annotation.</title>
        <authorList>
            <consortium name="The Broad Institute Genomics Platform"/>
            <consortium name="The Broad Institute Genome Sequencing Center for Infectious Disease"/>
            <person name="Wu L."/>
            <person name="Ma J."/>
        </authorList>
    </citation>
    <scope>NUCLEOTIDE SEQUENCE [LARGE SCALE GENOMIC DNA]</scope>
    <source>
        <strain evidence="5">JCM 14330</strain>
    </source>
</reference>
<keyword evidence="2" id="KW-1133">Transmembrane helix</keyword>
<evidence type="ECO:0000256" key="1">
    <source>
        <dbReference type="ARBA" id="ARBA00023002"/>
    </source>
</evidence>
<evidence type="ECO:0000256" key="2">
    <source>
        <dbReference type="SAM" id="Phobius"/>
    </source>
</evidence>
<feature type="domain" description="FAD-binding" evidence="3">
    <location>
        <begin position="6"/>
        <end position="341"/>
    </location>
</feature>
<dbReference type="RefSeq" id="WP_338617414.1">
    <property type="nucleotide sequence ID" value="NZ_BAAAEN010000005.1"/>
</dbReference>
<keyword evidence="2" id="KW-0472">Membrane</keyword>
<dbReference type="PRINTS" id="PR00420">
    <property type="entry name" value="RNGMNOXGNASE"/>
</dbReference>
<sequence length="398" mass="43209">MQQPHHVIVAGAGPVGLTAALIIARAGVRVTLLEKRDRLNEASKASTFHAPTLAVLDHLGVLPAMLAQGQDVTHIQYRSTEQGILGEIALAELKHDTDYPYRLHLEQSRITPLLLAQLRAHPHADVRFGTAFLDAAPDTGGVTVRVQDPKGVHTLRADYLLGTDGARSQVRESMGLPFDPTPYPGCVLRVLADESLERILPGLRPISYLVNGDASASFLRMPDCWRIILRVPPDVDQAHAQSRAWILERLRQLVPGLAELPNILGQDVYSASKFVAGTYRAGRIYLAGDAAHLSNTRGGMNMNCGLHDAYFMATALVEGLRQGDQAIVDAAADRRHRVAADSLLPRTDAMVTGQATWLDNVKGLLGDPAQRLAFLRRTAMLDMAPELARRIDPVSAAA</sequence>
<organism evidence="4 5">
    <name type="scientific">Pigmentiphaga daeguensis</name>
    <dbReference type="NCBI Taxonomy" id="414049"/>
    <lineage>
        <taxon>Bacteria</taxon>
        <taxon>Pseudomonadati</taxon>
        <taxon>Pseudomonadota</taxon>
        <taxon>Betaproteobacteria</taxon>
        <taxon>Burkholderiales</taxon>
        <taxon>Alcaligenaceae</taxon>
        <taxon>Pigmentiphaga</taxon>
    </lineage>
</organism>
<dbReference type="InterPro" id="IPR050631">
    <property type="entry name" value="PheA/TfdB_FAD_monoxygenase"/>
</dbReference>
<feature type="transmembrane region" description="Helical" evidence="2">
    <location>
        <begin position="6"/>
        <end position="28"/>
    </location>
</feature>
<dbReference type="EMBL" id="BAAAEN010000005">
    <property type="protein sequence ID" value="GAA0502288.1"/>
    <property type="molecule type" value="Genomic_DNA"/>
</dbReference>
<keyword evidence="2" id="KW-0812">Transmembrane</keyword>
<dbReference type="PANTHER" id="PTHR43476:SF5">
    <property type="entry name" value="FAD-DEPENDENT MONOOXYGENASE"/>
    <property type="match status" value="1"/>
</dbReference>
<proteinExistence type="predicted"/>
<evidence type="ECO:0000313" key="5">
    <source>
        <dbReference type="Proteomes" id="UP001501706"/>
    </source>
</evidence>
<dbReference type="PANTHER" id="PTHR43476">
    <property type="entry name" value="3-(3-HYDROXY-PHENYL)PROPIONATE/3-HYDROXYCINNAMIC ACID HYDROXYLASE"/>
    <property type="match status" value="1"/>
</dbReference>
<dbReference type="Pfam" id="PF01494">
    <property type="entry name" value="FAD_binding_3"/>
    <property type="match status" value="1"/>
</dbReference>
<protein>
    <recommendedName>
        <fullName evidence="3">FAD-binding domain-containing protein</fullName>
    </recommendedName>
</protein>
<dbReference type="InterPro" id="IPR036188">
    <property type="entry name" value="FAD/NAD-bd_sf"/>
</dbReference>
<evidence type="ECO:0000313" key="4">
    <source>
        <dbReference type="EMBL" id="GAA0502288.1"/>
    </source>
</evidence>
<dbReference type="InterPro" id="IPR002938">
    <property type="entry name" value="FAD-bd"/>
</dbReference>
<dbReference type="Proteomes" id="UP001501706">
    <property type="component" value="Unassembled WGS sequence"/>
</dbReference>
<dbReference type="SUPFAM" id="SSF51905">
    <property type="entry name" value="FAD/NAD(P)-binding domain"/>
    <property type="match status" value="1"/>
</dbReference>
<comment type="caution">
    <text evidence="4">The sequence shown here is derived from an EMBL/GenBank/DDBJ whole genome shotgun (WGS) entry which is preliminary data.</text>
</comment>
<name>A0ABP3LPZ4_9BURK</name>
<keyword evidence="1" id="KW-0560">Oxidoreductase</keyword>
<dbReference type="Gene3D" id="3.30.70.2450">
    <property type="match status" value="1"/>
</dbReference>
<gene>
    <name evidence="4" type="ORF">GCM10009097_18930</name>
</gene>
<dbReference type="Gene3D" id="3.50.50.60">
    <property type="entry name" value="FAD/NAD(P)-binding domain"/>
    <property type="match status" value="1"/>
</dbReference>
<keyword evidence="5" id="KW-1185">Reference proteome</keyword>
<accession>A0ABP3LPZ4</accession>